<dbReference type="Proteomes" id="UP000346198">
    <property type="component" value="Unassembled WGS sequence"/>
</dbReference>
<dbReference type="PANTHER" id="PTHR45953:SF1">
    <property type="entry name" value="IDURONATE 2-SULFATASE"/>
    <property type="match status" value="1"/>
</dbReference>
<dbReference type="Gene3D" id="3.40.720.10">
    <property type="entry name" value="Alkaline Phosphatase, subunit A"/>
    <property type="match status" value="1"/>
</dbReference>
<keyword evidence="1" id="KW-0479">Metal-binding</keyword>
<dbReference type="PANTHER" id="PTHR45953">
    <property type="entry name" value="IDURONATE 2-SULFATASE"/>
    <property type="match status" value="1"/>
</dbReference>
<protein>
    <recommendedName>
        <fullName evidence="3">Sulfatase N-terminal domain-containing protein</fullName>
    </recommendedName>
</protein>
<evidence type="ECO:0000256" key="2">
    <source>
        <dbReference type="ARBA" id="ARBA00022801"/>
    </source>
</evidence>
<feature type="domain" description="Sulfatase N-terminal" evidence="3">
    <location>
        <begin position="2"/>
        <end position="69"/>
    </location>
</feature>
<dbReference type="SUPFAM" id="SSF53649">
    <property type="entry name" value="Alkaline phosphatase-like"/>
    <property type="match status" value="1"/>
</dbReference>
<evidence type="ECO:0000313" key="5">
    <source>
        <dbReference type="Proteomes" id="UP000346198"/>
    </source>
</evidence>
<sequence length="99" mass="10654">MIAVDDLNDWVGLMDGHPNARIPHMDRLACRGTVFMNAHTAAPHCGPSRMALMSGLRLSTTGVYAHINDENSEKTATGQGVCLTCNDYFTGKTDAASEE</sequence>
<reference evidence="4 5" key="1">
    <citation type="submission" date="2019-04" db="EMBL/GenBank/DDBJ databases">
        <authorList>
            <person name="Van Vliet M D."/>
        </authorList>
    </citation>
    <scope>NUCLEOTIDE SEQUENCE [LARGE SCALE GENOMIC DNA]</scope>
    <source>
        <strain evidence="4 5">F21</strain>
    </source>
</reference>
<dbReference type="GO" id="GO:0008484">
    <property type="term" value="F:sulfuric ester hydrolase activity"/>
    <property type="evidence" value="ECO:0007669"/>
    <property type="project" value="TreeGrafter"/>
</dbReference>
<dbReference type="Pfam" id="PF00884">
    <property type="entry name" value="Sulfatase"/>
    <property type="match status" value="1"/>
</dbReference>
<dbReference type="AlphaFoldDB" id="A0A6C2UVN8"/>
<evidence type="ECO:0000313" key="4">
    <source>
        <dbReference type="EMBL" id="VGO22906.1"/>
    </source>
</evidence>
<dbReference type="RefSeq" id="WP_136065753.1">
    <property type="nucleotide sequence ID" value="NZ_CAAHFH010000003.1"/>
</dbReference>
<gene>
    <name evidence="4" type="ORF">SCARR_05003</name>
</gene>
<proteinExistence type="predicted"/>
<dbReference type="EMBL" id="CAAHFH010000003">
    <property type="protein sequence ID" value="VGO22906.1"/>
    <property type="molecule type" value="Genomic_DNA"/>
</dbReference>
<evidence type="ECO:0000256" key="1">
    <source>
        <dbReference type="ARBA" id="ARBA00022723"/>
    </source>
</evidence>
<accession>A0A6C2UVN8</accession>
<dbReference type="GO" id="GO:0005737">
    <property type="term" value="C:cytoplasm"/>
    <property type="evidence" value="ECO:0007669"/>
    <property type="project" value="TreeGrafter"/>
</dbReference>
<evidence type="ECO:0000259" key="3">
    <source>
        <dbReference type="Pfam" id="PF00884"/>
    </source>
</evidence>
<name>A0A6C2UVN8_9BACT</name>
<organism evidence="4 5">
    <name type="scientific">Pontiella sulfatireligans</name>
    <dbReference type="NCBI Taxonomy" id="2750658"/>
    <lineage>
        <taxon>Bacteria</taxon>
        <taxon>Pseudomonadati</taxon>
        <taxon>Kiritimatiellota</taxon>
        <taxon>Kiritimatiellia</taxon>
        <taxon>Kiritimatiellales</taxon>
        <taxon>Pontiellaceae</taxon>
        <taxon>Pontiella</taxon>
    </lineage>
</organism>
<keyword evidence="2" id="KW-0378">Hydrolase</keyword>
<keyword evidence="5" id="KW-1185">Reference proteome</keyword>
<dbReference type="InterPro" id="IPR017850">
    <property type="entry name" value="Alkaline_phosphatase_core_sf"/>
</dbReference>
<dbReference type="InterPro" id="IPR000917">
    <property type="entry name" value="Sulfatase_N"/>
</dbReference>
<dbReference type="GO" id="GO:0046872">
    <property type="term" value="F:metal ion binding"/>
    <property type="evidence" value="ECO:0007669"/>
    <property type="project" value="UniProtKB-KW"/>
</dbReference>